<feature type="region of interest" description="Disordered" evidence="1">
    <location>
        <begin position="148"/>
        <end position="216"/>
    </location>
</feature>
<evidence type="ECO:0000256" key="1">
    <source>
        <dbReference type="SAM" id="MobiDB-lite"/>
    </source>
</evidence>
<dbReference type="AlphaFoldDB" id="A0A7I8WBD6"/>
<keyword evidence="3" id="KW-1185">Reference proteome</keyword>
<dbReference type="Proteomes" id="UP000549394">
    <property type="component" value="Unassembled WGS sequence"/>
</dbReference>
<feature type="compositionally biased region" description="Basic and acidic residues" evidence="1">
    <location>
        <begin position="234"/>
        <end position="243"/>
    </location>
</feature>
<feature type="region of interest" description="Disordered" evidence="1">
    <location>
        <begin position="110"/>
        <end position="136"/>
    </location>
</feature>
<feature type="region of interest" description="Disordered" evidence="1">
    <location>
        <begin position="282"/>
        <end position="320"/>
    </location>
</feature>
<feature type="compositionally biased region" description="Polar residues" evidence="1">
    <location>
        <begin position="110"/>
        <end position="127"/>
    </location>
</feature>
<protein>
    <submittedName>
        <fullName evidence="2">DgyrCDS13657</fullName>
    </submittedName>
</protein>
<feature type="compositionally biased region" description="Low complexity" evidence="1">
    <location>
        <begin position="171"/>
        <end position="183"/>
    </location>
</feature>
<gene>
    <name evidence="2" type="ORF">DGYR_LOCUS12814</name>
</gene>
<evidence type="ECO:0000313" key="2">
    <source>
        <dbReference type="EMBL" id="CAD5125438.1"/>
    </source>
</evidence>
<dbReference type="EMBL" id="CAJFCJ010000026">
    <property type="protein sequence ID" value="CAD5125438.1"/>
    <property type="molecule type" value="Genomic_DNA"/>
</dbReference>
<feature type="compositionally biased region" description="Low complexity" evidence="1">
    <location>
        <begin position="148"/>
        <end position="157"/>
    </location>
</feature>
<proteinExistence type="predicted"/>
<feature type="compositionally biased region" description="Basic residues" evidence="1">
    <location>
        <begin position="308"/>
        <end position="317"/>
    </location>
</feature>
<accession>A0A7I8WBD6</accession>
<name>A0A7I8WBD6_9ANNE</name>
<comment type="caution">
    <text evidence="2">The sequence shown here is derived from an EMBL/GenBank/DDBJ whole genome shotgun (WGS) entry which is preliminary data.</text>
</comment>
<feature type="region of interest" description="Disordered" evidence="1">
    <location>
        <begin position="234"/>
        <end position="265"/>
    </location>
</feature>
<feature type="compositionally biased region" description="Basic residues" evidence="1">
    <location>
        <begin position="244"/>
        <end position="253"/>
    </location>
</feature>
<evidence type="ECO:0000313" key="3">
    <source>
        <dbReference type="Proteomes" id="UP000549394"/>
    </source>
</evidence>
<feature type="compositionally biased region" description="Basic residues" evidence="1">
    <location>
        <begin position="192"/>
        <end position="209"/>
    </location>
</feature>
<reference evidence="2 3" key="1">
    <citation type="submission" date="2020-08" db="EMBL/GenBank/DDBJ databases">
        <authorList>
            <person name="Hejnol A."/>
        </authorList>
    </citation>
    <scope>NUCLEOTIDE SEQUENCE [LARGE SCALE GENOMIC DNA]</scope>
</reference>
<organism evidence="2 3">
    <name type="scientific">Dimorphilus gyrociliatus</name>
    <dbReference type="NCBI Taxonomy" id="2664684"/>
    <lineage>
        <taxon>Eukaryota</taxon>
        <taxon>Metazoa</taxon>
        <taxon>Spiralia</taxon>
        <taxon>Lophotrochozoa</taxon>
        <taxon>Annelida</taxon>
        <taxon>Polychaeta</taxon>
        <taxon>Polychaeta incertae sedis</taxon>
        <taxon>Dinophilidae</taxon>
        <taxon>Dimorphilus</taxon>
    </lineage>
</organism>
<sequence>MKTGSLFLACASITEQISRRGVKKQSFEGVMKEEKLDDKVKDIVESLQTIDDRDRNTNLDTLFKIEKQDLIFFNCPNDEFNFQDQNSDDTTSILRNYSISLANSLTPNNNIQDDIENVPNSQQNEETVPNRERRRMSYKNILVSSDSSSITDSLDCSVTSPDSGVNTPVLSTTTTSTCRTISSLRMNSPKEKKSKRRKRKMVSKGKRLEKRIQKSASSVLKDVKIVSESKAKIKYNKSKESSQSKRKYIRKKREKDSSSLGSQDNLTVKSSSTLAKYLNRAKRNTINKDKNSRLRSHSKLISASSKSIRPKLKRKRNSTADRDIVEQGALAYTLNYKGETKRLRGGYLLRKRALSLKELGFENILQNFPKSKRKRKNNITNRQLSKESSSLGQASSVNLIDKSLGNDTTTTAFDEHSTLASLSSNCEETLERNSIIQKEKSREELSNSCQPTALLQQTGGKFVAEPWNEKSSYYQTVPINKNNIRLCEVAFLRPKEKKTLKRAGGEEDDDTSTNHYIRCHMDQYQQKIIALKHSIINRESDKQNENTKDDKMLYEAIFFESQNRCEEIVTNVELTTSIDNKDFYGVVVLRPSSAVRMENEIESPTDELFDYFHSHFHSSVKKNIQDIVILLPKTVKQGNIVENDAELNRLLI</sequence>
<feature type="compositionally biased region" description="Polar residues" evidence="1">
    <location>
        <begin position="158"/>
        <end position="170"/>
    </location>
</feature>